<dbReference type="SUPFAM" id="SSF53597">
    <property type="entry name" value="Dihydrofolate reductase-like"/>
    <property type="match status" value="1"/>
</dbReference>
<dbReference type="InterPro" id="IPR050765">
    <property type="entry name" value="Riboflavin_Biosynth_HTPR"/>
</dbReference>
<protein>
    <recommendedName>
        <fullName evidence="1">Bacterial bifunctional deaminase-reductase C-terminal domain-containing protein</fullName>
    </recommendedName>
</protein>
<dbReference type="InterPro" id="IPR024072">
    <property type="entry name" value="DHFR-like_dom_sf"/>
</dbReference>
<feature type="domain" description="Bacterial bifunctional deaminase-reductase C-terminal" evidence="1">
    <location>
        <begin position="3"/>
        <end position="176"/>
    </location>
</feature>
<organism evidence="2 3">
    <name type="scientific">Kineococcus glutinatus</name>
    <dbReference type="NCBI Taxonomy" id="1070872"/>
    <lineage>
        <taxon>Bacteria</taxon>
        <taxon>Bacillati</taxon>
        <taxon>Actinomycetota</taxon>
        <taxon>Actinomycetes</taxon>
        <taxon>Kineosporiales</taxon>
        <taxon>Kineosporiaceae</taxon>
        <taxon>Kineococcus</taxon>
    </lineage>
</organism>
<dbReference type="PANTHER" id="PTHR38011">
    <property type="entry name" value="DIHYDROFOLATE REDUCTASE FAMILY PROTEIN (AFU_ORTHOLOGUE AFUA_8G06820)"/>
    <property type="match status" value="1"/>
</dbReference>
<accession>A0ABP9HRB5</accession>
<dbReference type="Pfam" id="PF01872">
    <property type="entry name" value="RibD_C"/>
    <property type="match status" value="1"/>
</dbReference>
<comment type="caution">
    <text evidence="2">The sequence shown here is derived from an EMBL/GenBank/DDBJ whole genome shotgun (WGS) entry which is preliminary data.</text>
</comment>
<dbReference type="Proteomes" id="UP001501195">
    <property type="component" value="Unassembled WGS sequence"/>
</dbReference>
<name>A0ABP9HRB5_9ACTN</name>
<evidence type="ECO:0000259" key="1">
    <source>
        <dbReference type="Pfam" id="PF01872"/>
    </source>
</evidence>
<dbReference type="PANTHER" id="PTHR38011:SF11">
    <property type="entry name" value="2,5-DIAMINO-6-RIBOSYLAMINO-4(3H)-PYRIMIDINONE 5'-PHOSPHATE REDUCTASE"/>
    <property type="match status" value="1"/>
</dbReference>
<dbReference type="InterPro" id="IPR002734">
    <property type="entry name" value="RibDG_C"/>
</dbReference>
<dbReference type="RefSeq" id="WP_345712019.1">
    <property type="nucleotide sequence ID" value="NZ_BAABIL010000222.1"/>
</dbReference>
<evidence type="ECO:0000313" key="3">
    <source>
        <dbReference type="Proteomes" id="UP001501195"/>
    </source>
</evidence>
<proteinExistence type="predicted"/>
<sequence length="188" mass="19898">MRSLTYFVGVTLDGFIAAPDGSFDFFPLTGAFLDFLAAEHPDTLPQHVRAQLGIDAAPTRRFDAVVMGRRTYQPALELGVPSPYPHLDQHVVSTTLPLDPAPGVTVTEDPLATVRALKAADGLGVWLAGGGTLAGALLPEIDELVLKRYPVLAGAGVPVVAGSFAPHAFTLVEERAVDQVTVSRFVRA</sequence>
<gene>
    <name evidence="2" type="ORF">GCM10023225_16890</name>
</gene>
<keyword evidence="3" id="KW-1185">Reference proteome</keyword>
<reference evidence="3" key="1">
    <citation type="journal article" date="2019" name="Int. J. Syst. Evol. Microbiol.">
        <title>The Global Catalogue of Microorganisms (GCM) 10K type strain sequencing project: providing services to taxonomists for standard genome sequencing and annotation.</title>
        <authorList>
            <consortium name="The Broad Institute Genomics Platform"/>
            <consortium name="The Broad Institute Genome Sequencing Center for Infectious Disease"/>
            <person name="Wu L."/>
            <person name="Ma J."/>
        </authorList>
    </citation>
    <scope>NUCLEOTIDE SEQUENCE [LARGE SCALE GENOMIC DNA]</scope>
    <source>
        <strain evidence="3">JCM 18126</strain>
    </source>
</reference>
<dbReference type="Gene3D" id="3.40.430.10">
    <property type="entry name" value="Dihydrofolate Reductase, subunit A"/>
    <property type="match status" value="1"/>
</dbReference>
<evidence type="ECO:0000313" key="2">
    <source>
        <dbReference type="EMBL" id="GAA4976591.1"/>
    </source>
</evidence>
<dbReference type="EMBL" id="BAABIL010000222">
    <property type="protein sequence ID" value="GAA4976591.1"/>
    <property type="molecule type" value="Genomic_DNA"/>
</dbReference>